<comment type="caution">
    <text evidence="2">The sequence shown here is derived from an EMBL/GenBank/DDBJ whole genome shotgun (WGS) entry which is preliminary data.</text>
</comment>
<dbReference type="OrthoDB" id="60336at2"/>
<sequence length="405" mass="45024">MPHDHPWRAPLRPDALALAARHTVIRTWVRELHRHWAAVGIPALLVKGFALAEFEYPVPGARFYGDVDVLLPPNEATVTRAVQVALAHGWHSDGLHAWPRLWTHETAHLYSPDGQVRLDVHRFLPSHQAAGTARSAAITRGLWQRARVVDWAGQPTLRLHPLDEAVVALALGRCWGGDRGGLKAADYLDLEVLQRRHALREDELRAHAARLGARHTWAAFQALCNPARAQLELRPGHTRARLLAGAARDGVRPPPALGGRVQRALTLAPFLASGLGDMLGAMWAVRQGGDPRTHLRAWTPPTPVHTGLNVARRDGVVSAARLWSRWLHPRQKREGVCVPRAYATYRALRRAGYPAVFVSGVARRGAQLSSHAWVEGPRGPLEEYGEPFNRQHFRVLFQVPESNER</sequence>
<evidence type="ECO:0000313" key="3">
    <source>
        <dbReference type="Proteomes" id="UP000240317"/>
    </source>
</evidence>
<dbReference type="InterPro" id="IPR039498">
    <property type="entry name" value="NTP_transf_5"/>
</dbReference>
<accession>A0A2T3W7P7</accession>
<evidence type="ECO:0000313" key="2">
    <source>
        <dbReference type="EMBL" id="PTA67925.1"/>
    </source>
</evidence>
<dbReference type="Proteomes" id="UP000240317">
    <property type="component" value="Unassembled WGS sequence"/>
</dbReference>
<protein>
    <recommendedName>
        <fullName evidence="1">Microcin J25-processing protein McjB C-terminal domain-containing protein</fullName>
    </recommendedName>
</protein>
<gene>
    <name evidence="2" type="ORF">C8263_10890</name>
</gene>
<proteinExistence type="predicted"/>
<dbReference type="EMBL" id="PYSV01000009">
    <property type="protein sequence ID" value="PTA67925.1"/>
    <property type="molecule type" value="Genomic_DNA"/>
</dbReference>
<name>A0A2T3W7P7_9DEIO</name>
<evidence type="ECO:0000259" key="1">
    <source>
        <dbReference type="Pfam" id="PF13471"/>
    </source>
</evidence>
<dbReference type="AlphaFoldDB" id="A0A2T3W7P7"/>
<dbReference type="InterPro" id="IPR038765">
    <property type="entry name" value="Papain-like_cys_pep_sf"/>
</dbReference>
<dbReference type="InterPro" id="IPR032708">
    <property type="entry name" value="McjB_C"/>
</dbReference>
<dbReference type="Pfam" id="PF14907">
    <property type="entry name" value="NTP_transf_5"/>
    <property type="match status" value="1"/>
</dbReference>
<dbReference type="InterPro" id="IPR053521">
    <property type="entry name" value="McjB-like"/>
</dbReference>
<dbReference type="Gene3D" id="3.10.620.30">
    <property type="match status" value="1"/>
</dbReference>
<feature type="domain" description="Microcin J25-processing protein McjB C-terminal" evidence="1">
    <location>
        <begin position="312"/>
        <end position="397"/>
    </location>
</feature>
<dbReference type="SUPFAM" id="SSF54001">
    <property type="entry name" value="Cysteine proteinases"/>
    <property type="match status" value="1"/>
</dbReference>
<dbReference type="Pfam" id="PF13471">
    <property type="entry name" value="Transglut_core3"/>
    <property type="match status" value="1"/>
</dbReference>
<keyword evidence="3" id="KW-1185">Reference proteome</keyword>
<organism evidence="2 3">
    <name type="scientific">Deinococcus arcticus</name>
    <dbReference type="NCBI Taxonomy" id="2136176"/>
    <lineage>
        <taxon>Bacteria</taxon>
        <taxon>Thermotogati</taxon>
        <taxon>Deinococcota</taxon>
        <taxon>Deinococci</taxon>
        <taxon>Deinococcales</taxon>
        <taxon>Deinococcaceae</taxon>
        <taxon>Deinococcus</taxon>
    </lineage>
</organism>
<dbReference type="NCBIfam" id="NF033537">
    <property type="entry name" value="lasso_biosyn_B2"/>
    <property type="match status" value="1"/>
</dbReference>
<reference evidence="2 3" key="1">
    <citation type="submission" date="2018-03" db="EMBL/GenBank/DDBJ databases">
        <title>Draft genome of Deinococcus sp. OD32.</title>
        <authorList>
            <person name="Wang X.-P."/>
            <person name="Du Z.-J."/>
        </authorList>
    </citation>
    <scope>NUCLEOTIDE SEQUENCE [LARGE SCALE GENOMIC DNA]</scope>
    <source>
        <strain evidence="2 3">OD32</strain>
    </source>
</reference>